<comment type="caution">
    <text evidence="5">The sequence shown here is derived from an EMBL/GenBank/DDBJ whole genome shotgun (WGS) entry which is preliminary data.</text>
</comment>
<feature type="repeat" description="PPR" evidence="3">
    <location>
        <begin position="5"/>
        <end position="39"/>
    </location>
</feature>
<gene>
    <name evidence="5" type="ORF">G2W53_039309</name>
</gene>
<accession>A0A834SQG7</accession>
<evidence type="ECO:0000313" key="5">
    <source>
        <dbReference type="EMBL" id="KAF7807148.1"/>
    </source>
</evidence>
<dbReference type="Pfam" id="PF13041">
    <property type="entry name" value="PPR_2"/>
    <property type="match status" value="2"/>
</dbReference>
<dbReference type="EMBL" id="JAAIUW010000012">
    <property type="protein sequence ID" value="KAF7807148.1"/>
    <property type="molecule type" value="Genomic_DNA"/>
</dbReference>
<feature type="repeat" description="PPR" evidence="3">
    <location>
        <begin position="107"/>
        <end position="141"/>
    </location>
</feature>
<evidence type="ECO:0000256" key="2">
    <source>
        <dbReference type="ARBA" id="ARBA00022737"/>
    </source>
</evidence>
<dbReference type="PANTHER" id="PTHR47926">
    <property type="entry name" value="PENTATRICOPEPTIDE REPEAT-CONTAINING PROTEIN"/>
    <property type="match status" value="1"/>
</dbReference>
<evidence type="ECO:0000256" key="3">
    <source>
        <dbReference type="PROSITE-ProRule" id="PRU00708"/>
    </source>
</evidence>
<dbReference type="PROSITE" id="PS51375">
    <property type="entry name" value="PPR"/>
    <property type="match status" value="6"/>
</dbReference>
<dbReference type="GO" id="GO:0008270">
    <property type="term" value="F:zinc ion binding"/>
    <property type="evidence" value="ECO:0007669"/>
    <property type="project" value="InterPro"/>
</dbReference>
<dbReference type="FunFam" id="1.25.40.10:FF:000073">
    <property type="entry name" value="Pentatricopeptide repeat-containing protein chloroplastic"/>
    <property type="match status" value="2"/>
</dbReference>
<dbReference type="FunFam" id="1.25.40.10:FF:000381">
    <property type="entry name" value="Pentatricopeptide repeat-containing protein"/>
    <property type="match status" value="1"/>
</dbReference>
<proteinExistence type="inferred from homology"/>
<feature type="repeat" description="PPR" evidence="3">
    <location>
        <begin position="278"/>
        <end position="312"/>
    </location>
</feature>
<feature type="repeat" description="PPR" evidence="3">
    <location>
        <begin position="613"/>
        <end position="647"/>
    </location>
</feature>
<dbReference type="InterPro" id="IPR002885">
    <property type="entry name" value="PPR_rpt"/>
</dbReference>
<dbReference type="Pfam" id="PF20430">
    <property type="entry name" value="Eplus_motif"/>
    <property type="match status" value="1"/>
</dbReference>
<dbReference type="PANTHER" id="PTHR47926:SF506">
    <property type="entry name" value="TETRATRICOPEPTIDE REPEAT-LIKE SUPERFAMILY PROTEIN ISOFORM 1"/>
    <property type="match status" value="1"/>
</dbReference>
<dbReference type="Proteomes" id="UP000634136">
    <property type="component" value="Unassembled WGS sequence"/>
</dbReference>
<dbReference type="Pfam" id="PF14432">
    <property type="entry name" value="DYW_deaminase"/>
    <property type="match status" value="1"/>
</dbReference>
<keyword evidence="6" id="KW-1185">Reference proteome</keyword>
<protein>
    <submittedName>
        <fullName evidence="5">Pentatricopeptide repeat-containing protein</fullName>
    </submittedName>
</protein>
<feature type="repeat" description="PPR" evidence="3">
    <location>
        <begin position="410"/>
        <end position="444"/>
    </location>
</feature>
<dbReference type="InterPro" id="IPR046848">
    <property type="entry name" value="E_motif"/>
</dbReference>
<dbReference type="NCBIfam" id="TIGR00756">
    <property type="entry name" value="PPR"/>
    <property type="match status" value="4"/>
</dbReference>
<dbReference type="InterPro" id="IPR011990">
    <property type="entry name" value="TPR-like_helical_dom_sf"/>
</dbReference>
<name>A0A834SQG7_9FABA</name>
<evidence type="ECO:0000259" key="4">
    <source>
        <dbReference type="Pfam" id="PF14432"/>
    </source>
</evidence>
<dbReference type="InterPro" id="IPR032867">
    <property type="entry name" value="DYW_dom"/>
</dbReference>
<dbReference type="Gene3D" id="1.25.40.10">
    <property type="entry name" value="Tetratricopeptide repeat domain"/>
    <property type="match status" value="5"/>
</dbReference>
<dbReference type="OrthoDB" id="607373at2759"/>
<dbReference type="GO" id="GO:0003723">
    <property type="term" value="F:RNA binding"/>
    <property type="evidence" value="ECO:0007669"/>
    <property type="project" value="InterPro"/>
</dbReference>
<dbReference type="FunFam" id="1.25.40.10:FF:000031">
    <property type="entry name" value="Pentatricopeptide repeat-containing protein mitochondrial"/>
    <property type="match status" value="1"/>
</dbReference>
<comment type="similarity">
    <text evidence="1">Belongs to the PPR family. PCMP-H subfamily.</text>
</comment>
<keyword evidence="2" id="KW-0677">Repeat</keyword>
<dbReference type="InterPro" id="IPR046849">
    <property type="entry name" value="E2_motif"/>
</dbReference>
<dbReference type="FunFam" id="1.25.40.10:FF:000366">
    <property type="entry name" value="Pentatricopeptide (PPR) repeat-containing protein"/>
    <property type="match status" value="1"/>
</dbReference>
<reference evidence="5" key="1">
    <citation type="submission" date="2020-09" db="EMBL/GenBank/DDBJ databases">
        <title>Genome-Enabled Discovery of Anthraquinone Biosynthesis in Senna tora.</title>
        <authorList>
            <person name="Kang S.-H."/>
            <person name="Pandey R.P."/>
            <person name="Lee C.-M."/>
            <person name="Sim J.-S."/>
            <person name="Jeong J.-T."/>
            <person name="Choi B.-S."/>
            <person name="Jung M."/>
            <person name="Ginzburg D."/>
            <person name="Zhao K."/>
            <person name="Won S.Y."/>
            <person name="Oh T.-J."/>
            <person name="Yu Y."/>
            <person name="Kim N.-H."/>
            <person name="Lee O.R."/>
            <person name="Lee T.-H."/>
            <person name="Bashyal P."/>
            <person name="Kim T.-S."/>
            <person name="Lee W.-H."/>
            <person name="Kawkins C."/>
            <person name="Kim C.-K."/>
            <person name="Kim J.S."/>
            <person name="Ahn B.O."/>
            <person name="Rhee S.Y."/>
            <person name="Sohng J.K."/>
        </authorList>
    </citation>
    <scope>NUCLEOTIDE SEQUENCE</scope>
    <source>
        <tissue evidence="5">Leaf</tissue>
    </source>
</reference>
<dbReference type="Pfam" id="PF20431">
    <property type="entry name" value="E_motif"/>
    <property type="match status" value="1"/>
</dbReference>
<feature type="repeat" description="PPR" evidence="3">
    <location>
        <begin position="648"/>
        <end position="682"/>
    </location>
</feature>
<feature type="domain" description="DYW" evidence="4">
    <location>
        <begin position="828"/>
        <end position="920"/>
    </location>
</feature>
<dbReference type="AlphaFoldDB" id="A0A834SQG7"/>
<evidence type="ECO:0000256" key="1">
    <source>
        <dbReference type="ARBA" id="ARBA00006643"/>
    </source>
</evidence>
<dbReference type="FunFam" id="1.25.40.10:FF:000285">
    <property type="entry name" value="Pentatricopeptide repeat-containing protein, chloroplastic"/>
    <property type="match status" value="1"/>
</dbReference>
<dbReference type="Pfam" id="PF01535">
    <property type="entry name" value="PPR"/>
    <property type="match status" value="6"/>
</dbReference>
<evidence type="ECO:0000313" key="6">
    <source>
        <dbReference type="Proteomes" id="UP000634136"/>
    </source>
</evidence>
<dbReference type="GO" id="GO:0009451">
    <property type="term" value="P:RNA modification"/>
    <property type="evidence" value="ECO:0007669"/>
    <property type="project" value="InterPro"/>
</dbReference>
<sequence length="920" mass="102047">MMERNEASWNNMMSGLVRVGWYFEAMQFFHHMHVFNVKPSGYVIASIVTACDRSGCMIEEALQIHGYVVKSGLLSDVFVGTCLLHLYGTYAQVFEARKVFEEIIEPNVVSWTSLMVTYADNGEMEEVINIYQLLRRAGLYCNQNTISTVISSCGMLGDKLLGYQVLGNVIKSGLNTDVSVANSLISMFGSCGSMEEASHVFNIMKVRDTISWNSIITAGAHNAHCEGSLRNFSWMRNSHTEINYITVSALLSVCGSTQNLRWGRGLHGLVVKFGLESNVCVCNSLLSMYSEAGKSKDAEFVFLTMPNRDLISWNSIMASYVEDGMCLQAIKLLIDMLRTRRAMNYVTFTSALAACSNQENINEGKIVHALVILFGLHNNLIIGNALVTMYGKSNLMLEAQTVCKTMPKRDAVTWNALIGGHADNEQPNEALKAFSLMREEGIPANYITIVNLLGAFSSPDDLLKYGLPIHAHTIVGGYELDTYVQSSLITMYAKCGDLNTGNYIFNGLADKNSSVWNAIVAANAHYGPGEEALKFIVKMRSAGVCLDQFSFSVALANIGNLAVLDEGQQLHALVIKLGFESDHYVLNATMDMYGKCGEIDDVLKILPQPSTRSQISWNILISALARHGFFQQAREAFHDMLNLGLRPNHVTFVSLLSACSHGGLVDEGLEYYSSMTSEFGVPAGIEHCVCIVDLLGRSGRLVDAEAFIDKMPVAPNDLVWRSLLAACKLHGNMELGRKAAKNLFKLDSSDDSAYVLYSNMCATTRRWDAVENVRTHMVTHNIKKRPACSWIKLRNKVTSFGMGDKSHPQSGEIVAKLEELIKMIQEKGYVPDTSYVLQDTDEEQKDLNLWNHSERIALAFGLINCPEGSPIRIFKNLRVCGDCHSVFKLVSEIVGRKIILRDAFRFHHFSGGICSCSDYW</sequence>
<organism evidence="5 6">
    <name type="scientific">Senna tora</name>
    <dbReference type="NCBI Taxonomy" id="362788"/>
    <lineage>
        <taxon>Eukaryota</taxon>
        <taxon>Viridiplantae</taxon>
        <taxon>Streptophyta</taxon>
        <taxon>Embryophyta</taxon>
        <taxon>Tracheophyta</taxon>
        <taxon>Spermatophyta</taxon>
        <taxon>Magnoliopsida</taxon>
        <taxon>eudicotyledons</taxon>
        <taxon>Gunneridae</taxon>
        <taxon>Pentapetalae</taxon>
        <taxon>rosids</taxon>
        <taxon>fabids</taxon>
        <taxon>Fabales</taxon>
        <taxon>Fabaceae</taxon>
        <taxon>Caesalpinioideae</taxon>
        <taxon>Cassia clade</taxon>
        <taxon>Senna</taxon>
    </lineage>
</organism>
<dbReference type="InterPro" id="IPR046960">
    <property type="entry name" value="PPR_At4g14850-like_plant"/>
</dbReference>